<dbReference type="EMBL" id="JAABOO010000003">
    <property type="protein sequence ID" value="NER14326.1"/>
    <property type="molecule type" value="Genomic_DNA"/>
</dbReference>
<evidence type="ECO:0000313" key="1">
    <source>
        <dbReference type="EMBL" id="NER14326.1"/>
    </source>
</evidence>
<keyword evidence="2" id="KW-1185">Reference proteome</keyword>
<proteinExistence type="predicted"/>
<gene>
    <name evidence="1" type="ORF">GWK08_12810</name>
</gene>
<name>A0A6P0UVA0_9FLAO</name>
<organism evidence="1 2">
    <name type="scientific">Leptobacterium flavescens</name>
    <dbReference type="NCBI Taxonomy" id="472055"/>
    <lineage>
        <taxon>Bacteria</taxon>
        <taxon>Pseudomonadati</taxon>
        <taxon>Bacteroidota</taxon>
        <taxon>Flavobacteriia</taxon>
        <taxon>Flavobacteriales</taxon>
        <taxon>Flavobacteriaceae</taxon>
        <taxon>Leptobacterium</taxon>
    </lineage>
</organism>
<sequence length="94" mass="10972">MKSSSVQTIDKEQIKFLNFPHEEVLASKKDQHNRCLDIKRAMSLGNLEHQKVRILFVDNEGFKKVETTIWGVTDRAVILKQSTIIPLERILYVY</sequence>
<reference evidence="1 2" key="1">
    <citation type="submission" date="2020-01" db="EMBL/GenBank/DDBJ databases">
        <title>Leptobacterium flavescens.</title>
        <authorList>
            <person name="Wang G."/>
        </authorList>
    </citation>
    <scope>NUCLEOTIDE SEQUENCE [LARGE SCALE GENOMIC DNA]</scope>
    <source>
        <strain evidence="1 2">KCTC 22160</strain>
    </source>
</reference>
<dbReference type="AlphaFoldDB" id="A0A6P0UVA0"/>
<protein>
    <submittedName>
        <fullName evidence="1">Uncharacterized protein</fullName>
    </submittedName>
</protein>
<dbReference type="Proteomes" id="UP000468581">
    <property type="component" value="Unassembled WGS sequence"/>
</dbReference>
<evidence type="ECO:0000313" key="2">
    <source>
        <dbReference type="Proteomes" id="UP000468581"/>
    </source>
</evidence>
<accession>A0A6P0UVA0</accession>
<comment type="caution">
    <text evidence="1">The sequence shown here is derived from an EMBL/GenBank/DDBJ whole genome shotgun (WGS) entry which is preliminary data.</text>
</comment>
<dbReference type="RefSeq" id="WP_163607616.1">
    <property type="nucleotide sequence ID" value="NZ_JAABOO010000003.1"/>
</dbReference>